<dbReference type="Proteomes" id="UP001501585">
    <property type="component" value="Unassembled WGS sequence"/>
</dbReference>
<evidence type="ECO:0000313" key="2">
    <source>
        <dbReference type="EMBL" id="GAA2010296.1"/>
    </source>
</evidence>
<accession>A0ABN2TJP2</accession>
<name>A0ABN2TJP2_9ACTN</name>
<protein>
    <submittedName>
        <fullName evidence="2">Uncharacterized protein</fullName>
    </submittedName>
</protein>
<sequence>MTRKLDTLNGLIGAQTPERFDGCPAAFRYERPSPLAPSDAGHKSALRTGLLRAETTHAE</sequence>
<evidence type="ECO:0000256" key="1">
    <source>
        <dbReference type="SAM" id="MobiDB-lite"/>
    </source>
</evidence>
<organism evidence="2 3">
    <name type="scientific">Nocardiopsis rhodophaea</name>
    <dbReference type="NCBI Taxonomy" id="280238"/>
    <lineage>
        <taxon>Bacteria</taxon>
        <taxon>Bacillati</taxon>
        <taxon>Actinomycetota</taxon>
        <taxon>Actinomycetes</taxon>
        <taxon>Streptosporangiales</taxon>
        <taxon>Nocardiopsidaceae</taxon>
        <taxon>Nocardiopsis</taxon>
    </lineage>
</organism>
<comment type="caution">
    <text evidence="2">The sequence shown here is derived from an EMBL/GenBank/DDBJ whole genome shotgun (WGS) entry which is preliminary data.</text>
</comment>
<feature type="region of interest" description="Disordered" evidence="1">
    <location>
        <begin position="31"/>
        <end position="59"/>
    </location>
</feature>
<evidence type="ECO:0000313" key="3">
    <source>
        <dbReference type="Proteomes" id="UP001501585"/>
    </source>
</evidence>
<dbReference type="RefSeq" id="WP_344105336.1">
    <property type="nucleotide sequence ID" value="NZ_BAAAPC010000021.1"/>
</dbReference>
<dbReference type="EMBL" id="BAAAPC010000021">
    <property type="protein sequence ID" value="GAA2010296.1"/>
    <property type="molecule type" value="Genomic_DNA"/>
</dbReference>
<keyword evidence="3" id="KW-1185">Reference proteome</keyword>
<proteinExistence type="predicted"/>
<gene>
    <name evidence="2" type="ORF">GCM10009799_43010</name>
</gene>
<reference evidence="2 3" key="1">
    <citation type="journal article" date="2019" name="Int. J. Syst. Evol. Microbiol.">
        <title>The Global Catalogue of Microorganisms (GCM) 10K type strain sequencing project: providing services to taxonomists for standard genome sequencing and annotation.</title>
        <authorList>
            <consortium name="The Broad Institute Genomics Platform"/>
            <consortium name="The Broad Institute Genome Sequencing Center for Infectious Disease"/>
            <person name="Wu L."/>
            <person name="Ma J."/>
        </authorList>
    </citation>
    <scope>NUCLEOTIDE SEQUENCE [LARGE SCALE GENOMIC DNA]</scope>
    <source>
        <strain evidence="2 3">JCM 15313</strain>
    </source>
</reference>